<feature type="transmembrane region" description="Helical" evidence="7">
    <location>
        <begin position="105"/>
        <end position="129"/>
    </location>
</feature>
<dbReference type="PANTHER" id="PTHR11920:SF335">
    <property type="entry name" value="GUANYLATE CYCLASE"/>
    <property type="match status" value="1"/>
</dbReference>
<dbReference type="Gene3D" id="3.30.450.20">
    <property type="entry name" value="PAS domain"/>
    <property type="match status" value="1"/>
</dbReference>
<keyword evidence="11" id="KW-1185">Reference proteome</keyword>
<feature type="domain" description="PAS" evidence="8">
    <location>
        <begin position="1207"/>
        <end position="1253"/>
    </location>
</feature>
<dbReference type="SMART" id="SM00091">
    <property type="entry name" value="PAS"/>
    <property type="match status" value="1"/>
</dbReference>
<evidence type="ECO:0000256" key="6">
    <source>
        <dbReference type="ARBA" id="ARBA00023239"/>
    </source>
</evidence>
<dbReference type="RefSeq" id="XP_068359790.1">
    <property type="nucleotide sequence ID" value="XM_068504192.1"/>
</dbReference>
<dbReference type="InterPro" id="IPR029787">
    <property type="entry name" value="Nucleotide_cyclase"/>
</dbReference>
<feature type="transmembrane region" description="Helical" evidence="7">
    <location>
        <begin position="244"/>
        <end position="266"/>
    </location>
</feature>
<comment type="subcellular location">
    <subcellularLocation>
        <location evidence="1">Membrane</location>
    </subcellularLocation>
</comment>
<dbReference type="Gene3D" id="3.30.70.1230">
    <property type="entry name" value="Nucleotide cyclase"/>
    <property type="match status" value="1"/>
</dbReference>
<dbReference type="InterPro" id="IPR001054">
    <property type="entry name" value="A/G_cyclase"/>
</dbReference>
<dbReference type="SMART" id="SM00044">
    <property type="entry name" value="CYCc"/>
    <property type="match status" value="1"/>
</dbReference>
<dbReference type="InterPro" id="IPR000014">
    <property type="entry name" value="PAS"/>
</dbReference>
<feature type="transmembrane region" description="Helical" evidence="7">
    <location>
        <begin position="831"/>
        <end position="855"/>
    </location>
</feature>
<evidence type="ECO:0000259" key="9">
    <source>
        <dbReference type="PROSITE" id="PS50125"/>
    </source>
</evidence>
<dbReference type="GO" id="GO:0006355">
    <property type="term" value="P:regulation of DNA-templated transcription"/>
    <property type="evidence" value="ECO:0007669"/>
    <property type="project" value="InterPro"/>
</dbReference>
<name>A0A1J4KAG2_9EUKA</name>
<sequence>MKSFSHGSHSNLSELGSVGVVEPNILKKLRNSIFFLFIHIDTINANYFPIHIMISIWRIVQFVGPAFAAPFPRFWEPNSPYSTAISIISIFFHIVPQQYRDKSTIIVEFTFVGIMILCCFVLFISSYMLRKNAKVSSIIPPFIIIFVNGFLHLLPPIVLEFIGESIGNLIYGRNNFNRDVEIVGIVLSLIFVLVYFWFLWNIGTVSFVIRPYSLLTITRNSQCYFSFLVSTITFVSALCSHLTFYLRVVLTFVCALMYLIAVKITFMNGSFISDLYKNLIISASISSALFLMLVAIYDIIDRQAVMTELFIFIFLFVIFYFISIIITKKYIRNTLLYLDQNGEEIDRIEKFDQYLKCAIIGFIYSHPSINGWQFFKNGTEKWPDKLELWILFGKFVAIYPDEGSLLSYIIHSIQAKKFHNLIARQIIYQAQAILNQREGSLSIDLKIRLAKSSRQVQFTKRKIRHVWDLAIQSNLIEIDSAINTAYNSVNKARSNFNHLFSQYPNNRFVARAYSRFLLEVEGDHQQYNEWCDKIRKLQRGILVSSDRTNVLGIHAFPILPVISPSPNLKALNDSDSNFNDGQSEMDDSNIIAINEQLSIIQDKIKDLSIPALNCIRIWMSILYFGLVLLPAVAVLAYAPIYLQNLTGPLEYMKHISFLRNAAFQMPLLELHYLFENIPKPDNLSLPFFFQPKYPDSNMTSYGGYKNTYDQLKYIITQASNSVEYISNFRNWSPDDFRVDQAHKIIFDSYIPYTYYTLNYSYTKNTSLQGAIMEESLQILEFLKLTPSIELLNTSYIVNPSINTDIIVTSASYALQVLNDYLSQDHQDINNLMLFIMMFLCIVYVVIIIGILVFMIDNLNRAKLDIFQCLTTIPKNVVSNVAESLKLISKTDDSDSSSDNMNKQDENIMKVFSSVSDISGTKSSEKLIYIFLNAFFLLCTIGTIVLICELFPSVSQELRQNAPHLDYVLGSASYLFGSLHSLNVLIAELNDFIIPLHDPNIAASRSLNRLDHFSIYFHRFRYGNSGDGNDTPPFDGFQKAYDSASSHFYCTNETHIPTKFVEYYNCFSIDIQINLLEPFVSNVVSPYYYNSTNHIDSHDPHIDSLWSISMKLYDTFYFPMFDRIVDDMKNMLSSTIPNLRTPTIVLLIINFMIILFIYYQTYISSEKIKFALSLLLQCPPNIVMQTAKVMDILGGDFGSEAHEGQTRHREFFDAIVESIPDSVIVLNDKYEIESMNRSSERIYGIKRNDMIGQNAKDFFCSNKFSENAAEIFNFTDLTKINVVYEQNEGDNSYFELNFMVSGSHYAIITSDQTQTYSYKRLISDEKEKSDKLLASILPSNLITRVQNGEENISFSVQSATILFLDIVEFTPWCAANTAQMIMSTLNIMFREFDSQVLTHSTMTKIKCIGDCYMAAGGIFVEVNQPAVHAKEVVEFGLEAIHGINLINKEFNLNLRIRVGINTGGPIVAGVIGTNKPTFEILGPPINMAQQMEHHGVPMVVHISRSTYQLIYGGSFNVRERGKIEIKNGVVSTYLVFPKGTK</sequence>
<dbReference type="VEuPathDB" id="TrichDB:TRFO_25179"/>
<accession>A0A1J4KAG2</accession>
<keyword evidence="6" id="KW-0456">Lyase</keyword>
<dbReference type="PROSITE" id="PS50112">
    <property type="entry name" value="PAS"/>
    <property type="match status" value="1"/>
</dbReference>
<reference evidence="10" key="1">
    <citation type="submission" date="2016-10" db="EMBL/GenBank/DDBJ databases">
        <authorList>
            <person name="Benchimol M."/>
            <person name="Almeida L.G."/>
            <person name="Vasconcelos A.T."/>
            <person name="Perreira-Neves A."/>
            <person name="Rosa I.A."/>
            <person name="Tasca T."/>
            <person name="Bogo M.R."/>
            <person name="de Souza W."/>
        </authorList>
    </citation>
    <scope>NUCLEOTIDE SEQUENCE [LARGE SCALE GENOMIC DNA]</scope>
    <source>
        <strain evidence="10">K</strain>
    </source>
</reference>
<keyword evidence="2 7" id="KW-0812">Transmembrane</keyword>
<dbReference type="GO" id="GO:0000166">
    <property type="term" value="F:nucleotide binding"/>
    <property type="evidence" value="ECO:0007669"/>
    <property type="project" value="UniProtKB-KW"/>
</dbReference>
<feature type="transmembrane region" description="Helical" evidence="7">
    <location>
        <begin position="182"/>
        <end position="209"/>
    </location>
</feature>
<feature type="transmembrane region" description="Helical" evidence="7">
    <location>
        <begin position="278"/>
        <end position="297"/>
    </location>
</feature>
<dbReference type="Proteomes" id="UP000179807">
    <property type="component" value="Unassembled WGS sequence"/>
</dbReference>
<dbReference type="GO" id="GO:0004383">
    <property type="term" value="F:guanylate cyclase activity"/>
    <property type="evidence" value="ECO:0007669"/>
    <property type="project" value="TreeGrafter"/>
</dbReference>
<evidence type="ECO:0000313" key="10">
    <source>
        <dbReference type="EMBL" id="OHT06654.1"/>
    </source>
</evidence>
<evidence type="ECO:0000256" key="3">
    <source>
        <dbReference type="ARBA" id="ARBA00022741"/>
    </source>
</evidence>
<feature type="transmembrane region" description="Helical" evidence="7">
    <location>
        <begin position="966"/>
        <end position="985"/>
    </location>
</feature>
<dbReference type="Pfam" id="PF13426">
    <property type="entry name" value="PAS_9"/>
    <property type="match status" value="1"/>
</dbReference>
<keyword evidence="4 7" id="KW-1133">Transmembrane helix</keyword>
<dbReference type="GO" id="GO:0007168">
    <property type="term" value="P:receptor guanylyl cyclase signaling pathway"/>
    <property type="evidence" value="ECO:0007669"/>
    <property type="project" value="TreeGrafter"/>
</dbReference>
<feature type="transmembrane region" description="Helical" evidence="7">
    <location>
        <begin position="621"/>
        <end position="642"/>
    </location>
</feature>
<feature type="transmembrane region" description="Helical" evidence="7">
    <location>
        <begin position="1138"/>
        <end position="1158"/>
    </location>
</feature>
<dbReference type="GO" id="GO:0004016">
    <property type="term" value="F:adenylate cyclase activity"/>
    <property type="evidence" value="ECO:0007669"/>
    <property type="project" value="TreeGrafter"/>
</dbReference>
<evidence type="ECO:0000256" key="1">
    <source>
        <dbReference type="ARBA" id="ARBA00004370"/>
    </source>
</evidence>
<dbReference type="GeneID" id="94838896"/>
<evidence type="ECO:0000256" key="7">
    <source>
        <dbReference type="SAM" id="Phobius"/>
    </source>
</evidence>
<feature type="transmembrane region" description="Helical" evidence="7">
    <location>
        <begin position="926"/>
        <end position="946"/>
    </location>
</feature>
<evidence type="ECO:0000259" key="8">
    <source>
        <dbReference type="PROSITE" id="PS50112"/>
    </source>
</evidence>
<evidence type="ECO:0000256" key="4">
    <source>
        <dbReference type="ARBA" id="ARBA00022989"/>
    </source>
</evidence>
<proteinExistence type="predicted"/>
<dbReference type="PANTHER" id="PTHR11920">
    <property type="entry name" value="GUANYLYL CYCLASE"/>
    <property type="match status" value="1"/>
</dbReference>
<dbReference type="Pfam" id="PF00211">
    <property type="entry name" value="Guanylate_cyc"/>
    <property type="match status" value="1"/>
</dbReference>
<feature type="transmembrane region" description="Helical" evidence="7">
    <location>
        <begin position="141"/>
        <end position="162"/>
    </location>
</feature>
<gene>
    <name evidence="10" type="ORF">TRFO_25179</name>
</gene>
<dbReference type="OrthoDB" id="6127067at2759"/>
<feature type="domain" description="Guanylate cyclase" evidence="9">
    <location>
        <begin position="1359"/>
        <end position="1491"/>
    </location>
</feature>
<dbReference type="GO" id="GO:0001653">
    <property type="term" value="F:peptide receptor activity"/>
    <property type="evidence" value="ECO:0007669"/>
    <property type="project" value="TreeGrafter"/>
</dbReference>
<organism evidence="10 11">
    <name type="scientific">Tritrichomonas foetus</name>
    <dbReference type="NCBI Taxonomy" id="1144522"/>
    <lineage>
        <taxon>Eukaryota</taxon>
        <taxon>Metamonada</taxon>
        <taxon>Parabasalia</taxon>
        <taxon>Tritrichomonadida</taxon>
        <taxon>Tritrichomonadidae</taxon>
        <taxon>Tritrichomonas</taxon>
    </lineage>
</organism>
<dbReference type="PROSITE" id="PS50125">
    <property type="entry name" value="GUANYLATE_CYCLASE_2"/>
    <property type="match status" value="1"/>
</dbReference>
<dbReference type="SUPFAM" id="SSF55785">
    <property type="entry name" value="PYP-like sensor domain (PAS domain)"/>
    <property type="match status" value="1"/>
</dbReference>
<evidence type="ECO:0000313" key="11">
    <source>
        <dbReference type="Proteomes" id="UP000179807"/>
    </source>
</evidence>
<dbReference type="SUPFAM" id="SSF55073">
    <property type="entry name" value="Nucleotide cyclase"/>
    <property type="match status" value="1"/>
</dbReference>
<protein>
    <submittedName>
        <fullName evidence="10">Adenylate and Guanylate cyclase catalytic domain containing protein</fullName>
    </submittedName>
</protein>
<evidence type="ECO:0000256" key="2">
    <source>
        <dbReference type="ARBA" id="ARBA00022692"/>
    </source>
</evidence>
<feature type="transmembrane region" description="Helical" evidence="7">
    <location>
        <begin position="221"/>
        <end position="238"/>
    </location>
</feature>
<dbReference type="GO" id="GO:0005886">
    <property type="term" value="C:plasma membrane"/>
    <property type="evidence" value="ECO:0007669"/>
    <property type="project" value="TreeGrafter"/>
</dbReference>
<keyword evidence="5 7" id="KW-0472">Membrane</keyword>
<dbReference type="EMBL" id="MLAK01000718">
    <property type="protein sequence ID" value="OHT06654.1"/>
    <property type="molecule type" value="Genomic_DNA"/>
</dbReference>
<dbReference type="CDD" id="cd07302">
    <property type="entry name" value="CHD"/>
    <property type="match status" value="1"/>
</dbReference>
<feature type="transmembrane region" description="Helical" evidence="7">
    <location>
        <begin position="309"/>
        <end position="327"/>
    </location>
</feature>
<keyword evidence="3" id="KW-0547">Nucleotide-binding</keyword>
<dbReference type="InterPro" id="IPR035965">
    <property type="entry name" value="PAS-like_dom_sf"/>
</dbReference>
<dbReference type="GO" id="GO:0035556">
    <property type="term" value="P:intracellular signal transduction"/>
    <property type="evidence" value="ECO:0007669"/>
    <property type="project" value="InterPro"/>
</dbReference>
<dbReference type="InterPro" id="IPR050401">
    <property type="entry name" value="Cyclic_nucleotide_synthase"/>
</dbReference>
<evidence type="ECO:0000256" key="5">
    <source>
        <dbReference type="ARBA" id="ARBA00023136"/>
    </source>
</evidence>
<comment type="caution">
    <text evidence="10">The sequence shown here is derived from an EMBL/GenBank/DDBJ whole genome shotgun (WGS) entry which is preliminary data.</text>
</comment>
<dbReference type="NCBIfam" id="TIGR00229">
    <property type="entry name" value="sensory_box"/>
    <property type="match status" value="1"/>
</dbReference>